<sequence>TTSLAAGLEGQQHRVDQRRRGSFDDEESPASGRQHHADCFSPRRLVHAARVAEFCSWCCMAAACCDTNHEYHNKHDPLTLHTDGPPMNALVWPATTGVWAVRRFACPTSLSVRLWWPMALQALTTGACRPYQYRPYSAAGAASQADASLTAEYASTWQRFAGADDGCWVNERSAIRVSGSPEGRGFNGQRLSASLATAQAAFVGYRRADRVPPVPQKPTASTAAASSATRRVASRCHKLDSAPDRLEFRLKPPTPPSASASASARPSLPALMAANTRLEFDVSDLFLLGCPLALVLAYRRVNSQKDKCVHSDLKPKLQSDQTNSACQQACQRICSRPLFRLDQPAARCTTCSTPAIPARFAWSPPASRPVPLAGAPCAAAPSTACCRAAMASRSVSAGGRHQSCGDVFLSGGWWRRRRRRLQWPLRCSCLDRIRTVPVQQQFGIVASGCLFRACAAAGGRPKRLDYSLHCPDTLSRVLHQPPCRLLFHAATGRAPDAAAFILRQFVDAVPQCGAEPSLPTIVIVAEGQAQVLTARFMYGPFDMLSLSDEVIDVHVMSQPPSSGEWSYVGSCNTDSHGKAVFTVPAERRLAQGVPRATIQSADLNLAVLPPATECVVFSVDGSFAASVSINGRRSKSSPGAVDVVRHWQDLGYLLVYISARPDMQPAGGWLAGWPSTNFPHGMKTACLTKLAGQAGLLIHAAYGSSKDIAVYQSLNLRRGQIFIHWQGCQRKHAGNAT</sequence>
<evidence type="ECO:0000313" key="6">
    <source>
        <dbReference type="Proteomes" id="UP000095280"/>
    </source>
</evidence>
<feature type="compositionally biased region" description="Low complexity" evidence="4">
    <location>
        <begin position="219"/>
        <end position="230"/>
    </location>
</feature>
<keyword evidence="6" id="KW-1185">Reference proteome</keyword>
<feature type="region of interest" description="Disordered" evidence="4">
    <location>
        <begin position="1"/>
        <end position="36"/>
    </location>
</feature>
<evidence type="ECO:0000256" key="2">
    <source>
        <dbReference type="ARBA" id="ARBA00022553"/>
    </source>
</evidence>
<keyword evidence="3" id="KW-0106">Calcium</keyword>
<feature type="domain" description="DDHD" evidence="5">
    <location>
        <begin position="278"/>
        <end position="507"/>
    </location>
</feature>
<reference evidence="7" key="1">
    <citation type="submission" date="2016-11" db="UniProtKB">
        <authorList>
            <consortium name="WormBaseParasite"/>
        </authorList>
    </citation>
    <scope>IDENTIFICATION</scope>
</reference>
<accession>A0A1I8FNN1</accession>
<dbReference type="Pfam" id="PF24695">
    <property type="entry name" value="PITM1-3"/>
    <property type="match status" value="1"/>
</dbReference>
<evidence type="ECO:0000256" key="1">
    <source>
        <dbReference type="ARBA" id="ARBA00010316"/>
    </source>
</evidence>
<keyword evidence="2" id="KW-0597">Phosphoprotein</keyword>
<organism evidence="6 7">
    <name type="scientific">Macrostomum lignano</name>
    <dbReference type="NCBI Taxonomy" id="282301"/>
    <lineage>
        <taxon>Eukaryota</taxon>
        <taxon>Metazoa</taxon>
        <taxon>Spiralia</taxon>
        <taxon>Lophotrochozoa</taxon>
        <taxon>Platyhelminthes</taxon>
        <taxon>Rhabditophora</taxon>
        <taxon>Macrostomorpha</taxon>
        <taxon>Macrostomida</taxon>
        <taxon>Macrostomidae</taxon>
        <taxon>Macrostomum</taxon>
    </lineage>
</organism>
<evidence type="ECO:0000259" key="5">
    <source>
        <dbReference type="PROSITE" id="PS51043"/>
    </source>
</evidence>
<dbReference type="GO" id="GO:0046872">
    <property type="term" value="F:metal ion binding"/>
    <property type="evidence" value="ECO:0007669"/>
    <property type="project" value="InterPro"/>
</dbReference>
<dbReference type="GO" id="GO:0005737">
    <property type="term" value="C:cytoplasm"/>
    <property type="evidence" value="ECO:0007669"/>
    <property type="project" value="TreeGrafter"/>
</dbReference>
<comment type="similarity">
    <text evidence="1">Belongs to the PtdIns transfer protein family. PI transfer class IIA subfamily.</text>
</comment>
<dbReference type="SMART" id="SM00775">
    <property type="entry name" value="LNS2"/>
    <property type="match status" value="1"/>
</dbReference>
<dbReference type="InterPro" id="IPR031315">
    <property type="entry name" value="LNS2/PITP"/>
</dbReference>
<evidence type="ECO:0000256" key="3">
    <source>
        <dbReference type="ARBA" id="ARBA00022837"/>
    </source>
</evidence>
<dbReference type="AlphaFoldDB" id="A0A1I8FNN1"/>
<dbReference type="Proteomes" id="UP000095280">
    <property type="component" value="Unplaced"/>
</dbReference>
<dbReference type="GO" id="GO:0035091">
    <property type="term" value="F:phosphatidylinositol binding"/>
    <property type="evidence" value="ECO:0007669"/>
    <property type="project" value="TreeGrafter"/>
</dbReference>
<dbReference type="PROSITE" id="PS51043">
    <property type="entry name" value="DDHD"/>
    <property type="match status" value="1"/>
</dbReference>
<evidence type="ECO:0000256" key="4">
    <source>
        <dbReference type="SAM" id="MobiDB-lite"/>
    </source>
</evidence>
<evidence type="ECO:0000313" key="7">
    <source>
        <dbReference type="WBParaSite" id="maker-unitig_40318-snap-gene-0.2-mRNA-1"/>
    </source>
</evidence>
<dbReference type="Pfam" id="PF24694">
    <property type="entry name" value="LNS2_PITM1-3"/>
    <property type="match status" value="1"/>
</dbReference>
<dbReference type="PANTHER" id="PTHR10658:SF81">
    <property type="entry name" value="PROTEIN RETINAL DEGENERATION B"/>
    <property type="match status" value="1"/>
</dbReference>
<feature type="region of interest" description="Disordered" evidence="4">
    <location>
        <begin position="244"/>
        <end position="265"/>
    </location>
</feature>
<protein>
    <submittedName>
        <fullName evidence="7">DDHD domain-containing protein</fullName>
    </submittedName>
</protein>
<dbReference type="InterPro" id="IPR004177">
    <property type="entry name" value="DDHD_dom"/>
</dbReference>
<feature type="compositionally biased region" description="Basic and acidic residues" evidence="4">
    <location>
        <begin position="11"/>
        <end position="23"/>
    </location>
</feature>
<name>A0A1I8FNN1_9PLAT</name>
<dbReference type="GO" id="GO:0031210">
    <property type="term" value="F:phosphatidylcholine binding"/>
    <property type="evidence" value="ECO:0007669"/>
    <property type="project" value="TreeGrafter"/>
</dbReference>
<proteinExistence type="inferred from homology"/>
<dbReference type="WBParaSite" id="maker-unitig_40318-snap-gene-0.2-mRNA-1">
    <property type="protein sequence ID" value="maker-unitig_40318-snap-gene-0.2-mRNA-1"/>
    <property type="gene ID" value="maker-unitig_40318-snap-gene-0.2"/>
</dbReference>
<dbReference type="InterPro" id="IPR001666">
    <property type="entry name" value="PI_transfer"/>
</dbReference>
<feature type="region of interest" description="Disordered" evidence="4">
    <location>
        <begin position="210"/>
        <end position="230"/>
    </location>
</feature>
<dbReference type="PANTHER" id="PTHR10658">
    <property type="entry name" value="PHOSPHATIDYLINOSITOL TRANSFER PROTEIN"/>
    <property type="match status" value="1"/>
</dbReference>
<dbReference type="SMART" id="SM01127">
    <property type="entry name" value="DDHD"/>
    <property type="match status" value="1"/>
</dbReference>
<dbReference type="GO" id="GO:0008526">
    <property type="term" value="F:phosphatidylinositol transfer activity"/>
    <property type="evidence" value="ECO:0007669"/>
    <property type="project" value="TreeGrafter"/>
</dbReference>
<dbReference type="GO" id="GO:0008525">
    <property type="term" value="F:phosphatidylcholine transporter activity"/>
    <property type="evidence" value="ECO:0007669"/>
    <property type="project" value="TreeGrafter"/>
</dbReference>